<gene>
    <name evidence="2" type="ORF">FrCorBMG51_03300</name>
</gene>
<evidence type="ECO:0000313" key="3">
    <source>
        <dbReference type="Proteomes" id="UP000035425"/>
    </source>
</evidence>
<protein>
    <submittedName>
        <fullName evidence="2">Uncharacterized protein</fullName>
    </submittedName>
</protein>
<dbReference type="PROSITE" id="PS51257">
    <property type="entry name" value="PROKAR_LIPOPROTEIN"/>
    <property type="match status" value="1"/>
</dbReference>
<accession>A0ABR5F7J7</accession>
<name>A0ABR5F7J7_9ACTN</name>
<dbReference type="EMBL" id="JWIO01000003">
    <property type="protein sequence ID" value="KLL12700.1"/>
    <property type="molecule type" value="Genomic_DNA"/>
</dbReference>
<dbReference type="Proteomes" id="UP000035425">
    <property type="component" value="Unassembled WGS sequence"/>
</dbReference>
<keyword evidence="3" id="KW-1185">Reference proteome</keyword>
<comment type="caution">
    <text evidence="2">The sequence shown here is derived from an EMBL/GenBank/DDBJ whole genome shotgun (WGS) entry which is preliminary data.</text>
</comment>
<dbReference type="RefSeq" id="WP_047221611.1">
    <property type="nucleotide sequence ID" value="NZ_JWIO01000003.1"/>
</dbReference>
<organism evidence="2 3">
    <name type="scientific">Protofrankia coriariae</name>
    <dbReference type="NCBI Taxonomy" id="1562887"/>
    <lineage>
        <taxon>Bacteria</taxon>
        <taxon>Bacillati</taxon>
        <taxon>Actinomycetota</taxon>
        <taxon>Actinomycetes</taxon>
        <taxon>Frankiales</taxon>
        <taxon>Frankiaceae</taxon>
        <taxon>Protofrankia</taxon>
    </lineage>
</organism>
<evidence type="ECO:0000256" key="1">
    <source>
        <dbReference type="SAM" id="MobiDB-lite"/>
    </source>
</evidence>
<evidence type="ECO:0000313" key="2">
    <source>
        <dbReference type="EMBL" id="KLL12700.1"/>
    </source>
</evidence>
<feature type="region of interest" description="Disordered" evidence="1">
    <location>
        <begin position="1"/>
        <end position="22"/>
    </location>
</feature>
<proteinExistence type="predicted"/>
<reference evidence="2 3" key="1">
    <citation type="submission" date="2014-12" db="EMBL/GenBank/DDBJ databases">
        <title>Frankia sp. BMG5.1 draft genome.</title>
        <authorList>
            <person name="Gtari M."/>
            <person name="Ghodhbane-Gtari F."/>
            <person name="Nouioui I."/>
            <person name="Ktari A."/>
            <person name="Hezbri K."/>
            <person name="Mimouni W."/>
            <person name="Sbissi I."/>
            <person name="Ayari A."/>
            <person name="Yamanaka T."/>
            <person name="Normand P."/>
            <person name="Tisa L.S."/>
            <person name="Boudabous A."/>
        </authorList>
    </citation>
    <scope>NUCLEOTIDE SEQUENCE [LARGE SCALE GENOMIC DNA]</scope>
    <source>
        <strain evidence="2 3">BMG5.1</strain>
    </source>
</reference>
<sequence>MPTHRVPLIPGDGSGPGHTEAATRVPGAAASAVGCGFGVIYDLRPNRIDPAAGGTAEYTDAITEKLRG</sequence>